<comment type="caution">
    <text evidence="1">The sequence shown here is derived from an EMBL/GenBank/DDBJ whole genome shotgun (WGS) entry which is preliminary data.</text>
</comment>
<protein>
    <submittedName>
        <fullName evidence="1">Uncharacterized protein</fullName>
    </submittedName>
</protein>
<proteinExistence type="predicted"/>
<evidence type="ECO:0000313" key="2">
    <source>
        <dbReference type="Proteomes" id="UP001163324"/>
    </source>
</evidence>
<evidence type="ECO:0000313" key="1">
    <source>
        <dbReference type="EMBL" id="KAI9903000.1"/>
    </source>
</evidence>
<name>A0ACC0VAZ9_9HYPO</name>
<keyword evidence="2" id="KW-1185">Reference proteome</keyword>
<gene>
    <name evidence="1" type="ORF">N3K66_002352</name>
</gene>
<organism evidence="1 2">
    <name type="scientific">Trichothecium roseum</name>
    <dbReference type="NCBI Taxonomy" id="47278"/>
    <lineage>
        <taxon>Eukaryota</taxon>
        <taxon>Fungi</taxon>
        <taxon>Dikarya</taxon>
        <taxon>Ascomycota</taxon>
        <taxon>Pezizomycotina</taxon>
        <taxon>Sordariomycetes</taxon>
        <taxon>Hypocreomycetidae</taxon>
        <taxon>Hypocreales</taxon>
        <taxon>Hypocreales incertae sedis</taxon>
        <taxon>Trichothecium</taxon>
    </lineage>
</organism>
<sequence length="541" mass="59216">MAEQVTEKPEAVAPVTEAQDVPAVENKKEEQPVETMKEDEAKTDVEDKTQNEESKNSDTEMTEPPAPVEKQSADGDTEMADATEVSIADQSVSTPAPKSSASRRKSTGGSTRKALNKKQSKAKITNLDAKPGDHFLVKLKGFPEWPVIIADEDMLPEALLTTRPVTAAKPDGSYTESYADGGKRVNDRNYPIMYLSTNEFGWIINTALTELSAEKAAESAKKDKMRKDLKSAFELAAAHHPLDYYKDILRSFEEEMKAAAEAAALAAATPKKSKKGKSKADGEDEDVEMGDGTESVKKAKKRKAEEETSTVPRSDSVKKPKIKLSTVKAANGASTKDSAKAKPKVVKKSGDKKPEIAKMTPEERHARKEKEVLYLRHKLQRGLLTRDQQPQETEMQQMAEYITLLENFSDLEVSIIRATKINKVLKAILKLESIPREEEFKFKARSESLLGKWNKLLAADASPAPAANAATNGVNGKTESGKKDDEKKDGADKAKSTEPEKTTVESSPKETSDKSEKPTEETKAEESKEADMAAESVETAA</sequence>
<dbReference type="EMBL" id="CM047941">
    <property type="protein sequence ID" value="KAI9903000.1"/>
    <property type="molecule type" value="Genomic_DNA"/>
</dbReference>
<accession>A0ACC0VAZ9</accession>
<dbReference type="Proteomes" id="UP001163324">
    <property type="component" value="Chromosome 2"/>
</dbReference>
<reference evidence="1" key="1">
    <citation type="submission" date="2022-10" db="EMBL/GenBank/DDBJ databases">
        <title>Complete Genome of Trichothecium roseum strain YXFP-22015, a Plant Pathogen Isolated from Citrus.</title>
        <authorList>
            <person name="Wang Y."/>
            <person name="Zhu L."/>
        </authorList>
    </citation>
    <scope>NUCLEOTIDE SEQUENCE</scope>
    <source>
        <strain evidence="1">YXFP-22015</strain>
    </source>
</reference>